<dbReference type="Pfam" id="PF13715">
    <property type="entry name" value="CarbopepD_reg_2"/>
    <property type="match status" value="1"/>
</dbReference>
<evidence type="ECO:0000256" key="5">
    <source>
        <dbReference type="ARBA" id="ARBA00023077"/>
    </source>
</evidence>
<dbReference type="KEGG" id="smiz:4412673_02433"/>
<evidence type="ECO:0000313" key="14">
    <source>
        <dbReference type="Proteomes" id="UP000215355"/>
    </source>
</evidence>
<protein>
    <submittedName>
        <fullName evidence="13">Outer membrane cobalamin receptor protein</fullName>
    </submittedName>
</protein>
<dbReference type="NCBIfam" id="TIGR04057">
    <property type="entry name" value="SusC_RagA_signa"/>
    <property type="match status" value="1"/>
</dbReference>
<proteinExistence type="inferred from homology"/>
<dbReference type="InterPro" id="IPR012910">
    <property type="entry name" value="Plug_dom"/>
</dbReference>
<keyword evidence="6 8" id="KW-0472">Membrane</keyword>
<feature type="domain" description="TonB-dependent receptor-like beta-barrel" evidence="11">
    <location>
        <begin position="469"/>
        <end position="967"/>
    </location>
</feature>
<dbReference type="InterPro" id="IPR036942">
    <property type="entry name" value="Beta-barrel_TonB_sf"/>
</dbReference>
<reference evidence="13 14" key="1">
    <citation type="submission" date="2017-06" db="EMBL/GenBank/DDBJ databases">
        <authorList>
            <consortium name="Pathogen Informatics"/>
        </authorList>
    </citation>
    <scope>NUCLEOTIDE SEQUENCE [LARGE SCALE GENOMIC DNA]</scope>
    <source>
        <strain evidence="13 14">NCTC12149</strain>
    </source>
</reference>
<dbReference type="SUPFAM" id="SSF49464">
    <property type="entry name" value="Carboxypeptidase regulatory domain-like"/>
    <property type="match status" value="1"/>
</dbReference>
<feature type="signal peptide" evidence="10">
    <location>
        <begin position="1"/>
        <end position="32"/>
    </location>
</feature>
<evidence type="ECO:0000256" key="10">
    <source>
        <dbReference type="SAM" id="SignalP"/>
    </source>
</evidence>
<dbReference type="Pfam" id="PF07715">
    <property type="entry name" value="Plug"/>
    <property type="match status" value="1"/>
</dbReference>
<evidence type="ECO:0000256" key="4">
    <source>
        <dbReference type="ARBA" id="ARBA00022692"/>
    </source>
</evidence>
<dbReference type="InterPro" id="IPR039426">
    <property type="entry name" value="TonB-dep_rcpt-like"/>
</dbReference>
<evidence type="ECO:0000259" key="12">
    <source>
        <dbReference type="Pfam" id="PF07715"/>
    </source>
</evidence>
<keyword evidence="10" id="KW-0732">Signal</keyword>
<name>A0AAJ4XC64_9SPHI</name>
<evidence type="ECO:0000313" key="13">
    <source>
        <dbReference type="EMBL" id="SNV51531.1"/>
    </source>
</evidence>
<evidence type="ECO:0000256" key="6">
    <source>
        <dbReference type="ARBA" id="ARBA00023136"/>
    </source>
</evidence>
<evidence type="ECO:0000256" key="7">
    <source>
        <dbReference type="ARBA" id="ARBA00023237"/>
    </source>
</evidence>
<dbReference type="RefSeq" id="WP_093097227.1">
    <property type="nucleotide sequence ID" value="NZ_FNGK01000001.1"/>
</dbReference>
<dbReference type="NCBIfam" id="TIGR04056">
    <property type="entry name" value="OMP_RagA_SusC"/>
    <property type="match status" value="1"/>
</dbReference>
<comment type="similarity">
    <text evidence="8 9">Belongs to the TonB-dependent receptor family.</text>
</comment>
<evidence type="ECO:0000256" key="2">
    <source>
        <dbReference type="ARBA" id="ARBA00022448"/>
    </source>
</evidence>
<keyword evidence="3 8" id="KW-1134">Transmembrane beta strand</keyword>
<dbReference type="SUPFAM" id="SSF56935">
    <property type="entry name" value="Porins"/>
    <property type="match status" value="1"/>
</dbReference>
<comment type="subcellular location">
    <subcellularLocation>
        <location evidence="1 8">Cell outer membrane</location>
        <topology evidence="1 8">Multi-pass membrane protein</topology>
    </subcellularLocation>
</comment>
<accession>A0AAJ4XC64</accession>
<evidence type="ECO:0000259" key="11">
    <source>
        <dbReference type="Pfam" id="PF00593"/>
    </source>
</evidence>
<dbReference type="Gene3D" id="2.40.170.20">
    <property type="entry name" value="TonB-dependent receptor, beta-barrel domain"/>
    <property type="match status" value="1"/>
</dbReference>
<keyword evidence="5 9" id="KW-0798">TonB box</keyword>
<keyword evidence="4 8" id="KW-0812">Transmembrane</keyword>
<dbReference type="InterPro" id="IPR023996">
    <property type="entry name" value="TonB-dep_OMP_SusC/RagA"/>
</dbReference>
<dbReference type="Gene3D" id="2.60.40.1120">
    <property type="entry name" value="Carboxypeptidase-like, regulatory domain"/>
    <property type="match status" value="1"/>
</dbReference>
<dbReference type="Pfam" id="PF00593">
    <property type="entry name" value="TonB_dep_Rec_b-barrel"/>
    <property type="match status" value="1"/>
</dbReference>
<dbReference type="Gene3D" id="2.170.130.10">
    <property type="entry name" value="TonB-dependent receptor, plug domain"/>
    <property type="match status" value="1"/>
</dbReference>
<evidence type="ECO:0000256" key="1">
    <source>
        <dbReference type="ARBA" id="ARBA00004571"/>
    </source>
</evidence>
<evidence type="ECO:0000256" key="8">
    <source>
        <dbReference type="PROSITE-ProRule" id="PRU01360"/>
    </source>
</evidence>
<feature type="chain" id="PRO_5042529441" evidence="10">
    <location>
        <begin position="33"/>
        <end position="1009"/>
    </location>
</feature>
<sequence>MKKTNSKIYGVSLKCLCLIFLTLPNSSSGVFAGNKSHLISMPASFQQQKRIQGTVRDEMGKPLSGATIRTKLTKNAVSSTADGSFEIEVAKNGDWISVHMLGYQTAEIQVSDRTEINITLKTTSTSLDAVVVVGYGTQKRDQITTSVASVKAEDFIKGAVQDPAQLIRGKVAGLNIVTPDANPVGNSQINLRGITTLTAGTSPLVIIDGVPGSLQSVAPQDIESIDVLKDGGAAAIYGTRGTNGVILITTRKPDGNLEPSIMINSYISSQQINRRLDFMSPEGYRELVAQKKAGAYDYGHSTNWLDEISRNAISQVHNLSISGGSKNTSYLANLNLRDDQGIILKSDNQRIIPRVEVSHQMFDGKLKLTANLTGSQQKYFAGADGSSYRGDVYRNAITYNPTDPLKDEDGNWTEHTDKTNYANPLALLMETKGKNQNTTLRSLGSINYRPIQGLDIMAMGSREIFNSVRGYYETKNHYSTRRDSKNGFASRGTTRREESLMELTANYQRNFGNHDLKGLLGYSWRETNHEDYWMQNWDFPSDDFSYNNIGAGLALSRGEAPQNSYQSSNRLIGYFFRLNYAYKNRYLLMASIRREGSSKFGRNNKYGNFPAISAGWNIKNEGFLMDNQVLSTLKLRASFGITGTEPETPYLSLNRLNFDSNALLNGVWSQVVNVSSNANPNLRWERKQETNLGLDFGFWNNRLTGSIDLYQRKTNDLLFDYSVPTPPYLYNRIRANAASMENKGVEVQLNYSPIMHEKFQWNSSINYSTNRNKLLSLSDKSFQLAAGYFDAGTTEEPIQQSLTRIQIGQPIGNFYGYKSVDIDENGYWIIEGKDGKPKPIADQKAEDKQIIGNGLPKHYLNFNNNFKYGNFDLGISMRGAFGFDILNLPQMFYSAPVMLTRGNILANSYDKIYGKRPLADDQSLNYLSYYIEKGDYWKIDNVTLGYRLNFNQSKIKSMRLYLSGSNLVTITNYSGIDPETPIVGLTPGVDERDRYPSSRTFTLGASLTF</sequence>
<evidence type="ECO:0000256" key="9">
    <source>
        <dbReference type="RuleBase" id="RU003357"/>
    </source>
</evidence>
<feature type="domain" description="TonB-dependent receptor plug" evidence="12">
    <location>
        <begin position="141"/>
        <end position="245"/>
    </location>
</feature>
<dbReference type="AlphaFoldDB" id="A0AAJ4XC64"/>
<gene>
    <name evidence="13" type="ORF">SAMEA4412673_02433</name>
</gene>
<dbReference type="InterPro" id="IPR023997">
    <property type="entry name" value="TonB-dep_OMP_SusC/RagA_CS"/>
</dbReference>
<keyword evidence="7 8" id="KW-0998">Cell outer membrane</keyword>
<keyword evidence="13" id="KW-0675">Receptor</keyword>
<dbReference type="InterPro" id="IPR037066">
    <property type="entry name" value="Plug_dom_sf"/>
</dbReference>
<keyword evidence="2 8" id="KW-0813">Transport</keyword>
<dbReference type="EMBL" id="LT906468">
    <property type="protein sequence ID" value="SNV51531.1"/>
    <property type="molecule type" value="Genomic_DNA"/>
</dbReference>
<dbReference type="InterPro" id="IPR000531">
    <property type="entry name" value="Beta-barrel_TonB"/>
</dbReference>
<dbReference type="GO" id="GO:0009279">
    <property type="term" value="C:cell outer membrane"/>
    <property type="evidence" value="ECO:0007669"/>
    <property type="project" value="UniProtKB-SubCell"/>
</dbReference>
<dbReference type="Proteomes" id="UP000215355">
    <property type="component" value="Chromosome 1"/>
</dbReference>
<organism evidence="13 14">
    <name type="scientific">Sphingobacterium mizutaii</name>
    <dbReference type="NCBI Taxonomy" id="1010"/>
    <lineage>
        <taxon>Bacteria</taxon>
        <taxon>Pseudomonadati</taxon>
        <taxon>Bacteroidota</taxon>
        <taxon>Sphingobacteriia</taxon>
        <taxon>Sphingobacteriales</taxon>
        <taxon>Sphingobacteriaceae</taxon>
        <taxon>Sphingobacterium</taxon>
    </lineage>
</organism>
<evidence type="ECO:0000256" key="3">
    <source>
        <dbReference type="ARBA" id="ARBA00022452"/>
    </source>
</evidence>
<dbReference type="PROSITE" id="PS52016">
    <property type="entry name" value="TONB_DEPENDENT_REC_3"/>
    <property type="match status" value="1"/>
</dbReference>
<dbReference type="InterPro" id="IPR008969">
    <property type="entry name" value="CarboxyPept-like_regulatory"/>
</dbReference>